<reference evidence="2 4" key="1">
    <citation type="journal article" date="2024" name="Science">
        <title>Giant polyketide synthase enzymes in the biosynthesis of giant marine polyether toxins.</title>
        <authorList>
            <person name="Fallon T.R."/>
            <person name="Shende V.V."/>
            <person name="Wierzbicki I.H."/>
            <person name="Pendleton A.L."/>
            <person name="Watervoot N.F."/>
            <person name="Auber R.P."/>
            <person name="Gonzalez D.J."/>
            <person name="Wisecaver J.H."/>
            <person name="Moore B.S."/>
        </authorList>
    </citation>
    <scope>NUCLEOTIDE SEQUENCE [LARGE SCALE GENOMIC DNA]</scope>
    <source>
        <strain evidence="2 4">12B1</strain>
    </source>
</reference>
<comment type="caution">
    <text evidence="2">The sequence shown here is derived from an EMBL/GenBank/DDBJ whole genome shotgun (WGS) entry which is preliminary data.</text>
</comment>
<organism evidence="2 4">
    <name type="scientific">Prymnesium parvum</name>
    <name type="common">Toxic golden alga</name>
    <dbReference type="NCBI Taxonomy" id="97485"/>
    <lineage>
        <taxon>Eukaryota</taxon>
        <taxon>Haptista</taxon>
        <taxon>Haptophyta</taxon>
        <taxon>Prymnesiophyceae</taxon>
        <taxon>Prymnesiales</taxon>
        <taxon>Prymnesiaceae</taxon>
        <taxon>Prymnesium</taxon>
    </lineage>
</organism>
<feature type="region of interest" description="Disordered" evidence="1">
    <location>
        <begin position="1"/>
        <end position="125"/>
    </location>
</feature>
<proteinExistence type="predicted"/>
<dbReference type="EMBL" id="JBGBPQ010000032">
    <property type="protein sequence ID" value="KAL1495346.1"/>
    <property type="molecule type" value="Genomic_DNA"/>
</dbReference>
<dbReference type="AlphaFoldDB" id="A0AB34I8M8"/>
<accession>A0AB34I8M8</accession>
<evidence type="ECO:0000256" key="1">
    <source>
        <dbReference type="SAM" id="MobiDB-lite"/>
    </source>
</evidence>
<keyword evidence="4" id="KW-1185">Reference proteome</keyword>
<evidence type="ECO:0000313" key="4">
    <source>
        <dbReference type="Proteomes" id="UP001515480"/>
    </source>
</evidence>
<sequence>MQADTSADVRTGPTAPQVTAEEGAAAAARRKREAENKRKREKRATQKEAQRQAAQTDAPTDGGGRAGDGAHEGDGQGGASAPRAARAEGDHPTALPLPATPEEECGGGVGDGAGTNPVGGVGPEALPDPDPVMTLDGEAGRALVKLIGAKLIGGAVRSDDQIKRDAVYRAFMEILCEMECRRACAKSVWELVCEKATDVTKEVAGRRATEAALGWVVYRCVAKYFDGAAPTEPYEVPAEDGGEESDGASDGEDVGEYDYSIAGHYYDKRAKAYLYKLARPGMRGHGAYHPVSRFPEAMIKKYHKHLRRKKQSTERKHKRARKNQATLALSRGEEGYRLPVGKYETCLPDAIYLGLMVLGEKADLAKLRRRATVKGEYATYATWDSGARALRAVAPNRKLVDVSSEFFQAGGPMLLMLKTVSRVFIARFNVTVRGVLYPHAVCVSTFREEARPFGKLMDNMRATVPVVLESGDSQGKAAAKRAFYQLFQGSAVTAINPLDIYELA</sequence>
<evidence type="ECO:0000313" key="2">
    <source>
        <dbReference type="EMBL" id="KAL1495346.1"/>
    </source>
</evidence>
<gene>
    <name evidence="2" type="ORF">AB1Y20_016716</name>
    <name evidence="3" type="ORF">AB1Y20_016719</name>
</gene>
<evidence type="ECO:0000313" key="3">
    <source>
        <dbReference type="EMBL" id="KAL1495349.1"/>
    </source>
</evidence>
<feature type="compositionally biased region" description="Acidic residues" evidence="1">
    <location>
        <begin position="237"/>
        <end position="253"/>
    </location>
</feature>
<feature type="region of interest" description="Disordered" evidence="1">
    <location>
        <begin position="233"/>
        <end position="253"/>
    </location>
</feature>
<feature type="compositionally biased region" description="Gly residues" evidence="1">
    <location>
        <begin position="106"/>
        <end position="122"/>
    </location>
</feature>
<protein>
    <submittedName>
        <fullName evidence="2">Uncharacterized protein</fullName>
    </submittedName>
</protein>
<dbReference type="Proteomes" id="UP001515480">
    <property type="component" value="Unassembled WGS sequence"/>
</dbReference>
<feature type="compositionally biased region" description="Basic and acidic residues" evidence="1">
    <location>
        <begin position="32"/>
        <end position="50"/>
    </location>
</feature>
<dbReference type="EMBL" id="JBGBPQ010000032">
    <property type="protein sequence ID" value="KAL1495349.1"/>
    <property type="molecule type" value="Genomic_DNA"/>
</dbReference>
<name>A0AB34I8M8_PRYPA</name>